<dbReference type="EMBL" id="KI685302">
    <property type="protein sequence ID" value="ETK91641.1"/>
    <property type="molecule type" value="Genomic_DNA"/>
</dbReference>
<protein>
    <submittedName>
        <fullName evidence="1">Uncharacterized protein</fullName>
    </submittedName>
</protein>
<dbReference type="AlphaFoldDB" id="W2HAX6"/>
<organism evidence="1">
    <name type="scientific">Phytophthora nicotianae</name>
    <name type="common">Potato buckeye rot agent</name>
    <name type="synonym">Phytophthora parasitica</name>
    <dbReference type="NCBI Taxonomy" id="4792"/>
    <lineage>
        <taxon>Eukaryota</taxon>
        <taxon>Sar</taxon>
        <taxon>Stramenopiles</taxon>
        <taxon>Oomycota</taxon>
        <taxon>Peronosporomycetes</taxon>
        <taxon>Peronosporales</taxon>
        <taxon>Peronosporaceae</taxon>
        <taxon>Phytophthora</taxon>
    </lineage>
</organism>
<proteinExistence type="predicted"/>
<evidence type="ECO:0000313" key="1">
    <source>
        <dbReference type="EMBL" id="ETK91641.1"/>
    </source>
</evidence>
<dbReference type="PANTHER" id="PTHR40866">
    <property type="entry name" value="BED-TYPE DOMAIN-CONTAINING PROTEIN"/>
    <property type="match status" value="1"/>
</dbReference>
<dbReference type="Proteomes" id="UP000053236">
    <property type="component" value="Unassembled WGS sequence"/>
</dbReference>
<name>W2HAX6_PHYNI</name>
<gene>
    <name evidence="1" type="ORF">L915_04832</name>
</gene>
<reference evidence="1" key="1">
    <citation type="submission" date="2013-11" db="EMBL/GenBank/DDBJ databases">
        <title>The Genome Sequence of Phytophthora parasitica CJ02B3.</title>
        <authorList>
            <consortium name="The Broad Institute Genomics Platform"/>
            <person name="Russ C."/>
            <person name="Tyler B."/>
            <person name="Panabieres F."/>
            <person name="Shan W."/>
            <person name="Tripathy S."/>
            <person name="Grunwald N."/>
            <person name="Machado M."/>
            <person name="Johnson C.S."/>
            <person name="Arredondo F."/>
            <person name="Hong C."/>
            <person name="Coffey M."/>
            <person name="Young S.K."/>
            <person name="Zeng Q."/>
            <person name="Gargeya S."/>
            <person name="Fitzgerald M."/>
            <person name="Abouelleil A."/>
            <person name="Alvarado L."/>
            <person name="Chapman S.B."/>
            <person name="Gainer-Dewar J."/>
            <person name="Goldberg J."/>
            <person name="Griggs A."/>
            <person name="Gujja S."/>
            <person name="Hansen M."/>
            <person name="Howarth C."/>
            <person name="Imamovic A."/>
            <person name="Ireland A."/>
            <person name="Larimer J."/>
            <person name="McCowan C."/>
            <person name="Murphy C."/>
            <person name="Pearson M."/>
            <person name="Poon T.W."/>
            <person name="Priest M."/>
            <person name="Roberts A."/>
            <person name="Saif S."/>
            <person name="Shea T."/>
            <person name="Sykes S."/>
            <person name="Wortman J."/>
            <person name="Nusbaum C."/>
            <person name="Birren B."/>
        </authorList>
    </citation>
    <scope>NUCLEOTIDE SEQUENCE [LARGE SCALE GENOMIC DNA]</scope>
    <source>
        <strain evidence="1">CJ02B3</strain>
    </source>
</reference>
<accession>W2HAX6</accession>
<sequence>MQHIRREHPAFAAEMLEATLGETESLYHYVRHSTQNTFGRLEWIVMGNLPLLFSKNRLARRYTNLEPISVETLRRSVEAVTHSVVRVIAEDIPERFGTIFDGCSHATEHFIAVFAWYEVDEAIRCPLLSMAPLVNEDTDDFVGRNASRLSRRDAIARLRQAAPLILGIFAETADNDTVRETTIDDKPSTNRSANPLGSTFAMLNRFFELLPFLDVDDEDLGELLPSAVAKRRLRDLLGEMKGVESVSKALQGRDVNLLDVRVWFDCLIAKKISYSSYLGTHFCFYICNSEEWRYRNPKTTRRRELLQP</sequence>
<dbReference type="PANTHER" id="PTHR40866:SF1">
    <property type="entry name" value="BED-TYPE DOMAIN-CONTAINING PROTEIN"/>
    <property type="match status" value="1"/>
</dbReference>
<dbReference type="VEuPathDB" id="FungiDB:PPTG_09187"/>